<dbReference type="GO" id="GO:0015288">
    <property type="term" value="F:porin activity"/>
    <property type="evidence" value="ECO:0007669"/>
    <property type="project" value="TreeGrafter"/>
</dbReference>
<dbReference type="Gene3D" id="1.20.1600.10">
    <property type="entry name" value="Outer membrane efflux proteins (OEP)"/>
    <property type="match status" value="1"/>
</dbReference>
<comment type="subcellular location">
    <subcellularLocation>
        <location evidence="1">Cell outer membrane</location>
    </subcellularLocation>
</comment>
<keyword evidence="3" id="KW-0812">Transmembrane</keyword>
<proteinExistence type="predicted"/>
<evidence type="ECO:0000256" key="2">
    <source>
        <dbReference type="ARBA" id="ARBA00022452"/>
    </source>
</evidence>
<gene>
    <name evidence="8" type="ORF">SAMN05421643_1505</name>
</gene>
<evidence type="ECO:0000256" key="7">
    <source>
        <dbReference type="SAM" id="SignalP"/>
    </source>
</evidence>
<dbReference type="SUPFAM" id="SSF56954">
    <property type="entry name" value="Outer membrane efflux proteins (OEP)"/>
    <property type="match status" value="1"/>
</dbReference>
<feature type="signal peptide" evidence="7">
    <location>
        <begin position="1"/>
        <end position="33"/>
    </location>
</feature>
<dbReference type="RefSeq" id="WP_092692962.1">
    <property type="nucleotide sequence ID" value="NZ_FNPK01000050.1"/>
</dbReference>
<keyword evidence="4" id="KW-0472">Membrane</keyword>
<dbReference type="GO" id="GO:1990281">
    <property type="term" value="C:efflux pump complex"/>
    <property type="evidence" value="ECO:0007669"/>
    <property type="project" value="TreeGrafter"/>
</dbReference>
<dbReference type="AlphaFoldDB" id="A0A1H3NKZ3"/>
<evidence type="ECO:0000256" key="3">
    <source>
        <dbReference type="ARBA" id="ARBA00022692"/>
    </source>
</evidence>
<dbReference type="InterPro" id="IPR051906">
    <property type="entry name" value="TolC-like"/>
</dbReference>
<keyword evidence="9" id="KW-1185">Reference proteome</keyword>
<evidence type="ECO:0000256" key="1">
    <source>
        <dbReference type="ARBA" id="ARBA00004442"/>
    </source>
</evidence>
<dbReference type="GO" id="GO:0015562">
    <property type="term" value="F:efflux transmembrane transporter activity"/>
    <property type="evidence" value="ECO:0007669"/>
    <property type="project" value="InterPro"/>
</dbReference>
<dbReference type="STRING" id="595670.SAMN05421643_1505"/>
<feature type="coiled-coil region" evidence="6">
    <location>
        <begin position="352"/>
        <end position="379"/>
    </location>
</feature>
<evidence type="ECO:0000256" key="4">
    <source>
        <dbReference type="ARBA" id="ARBA00023136"/>
    </source>
</evidence>
<dbReference type="GO" id="GO:0009279">
    <property type="term" value="C:cell outer membrane"/>
    <property type="evidence" value="ECO:0007669"/>
    <property type="project" value="UniProtKB-SubCell"/>
</dbReference>
<keyword evidence="5" id="KW-0998">Cell outer membrane</keyword>
<dbReference type="EMBL" id="FNPK01000050">
    <property type="protein sequence ID" value="SDY89423.1"/>
    <property type="molecule type" value="Genomic_DNA"/>
</dbReference>
<keyword evidence="6" id="KW-0175">Coiled coil</keyword>
<keyword evidence="7" id="KW-0732">Signal</keyword>
<dbReference type="PANTHER" id="PTHR30026">
    <property type="entry name" value="OUTER MEMBRANE PROTEIN TOLC"/>
    <property type="match status" value="1"/>
</dbReference>
<reference evidence="9" key="1">
    <citation type="submission" date="2016-10" db="EMBL/GenBank/DDBJ databases">
        <authorList>
            <person name="Varghese N."/>
            <person name="Submissions S."/>
        </authorList>
    </citation>
    <scope>NUCLEOTIDE SEQUENCE [LARGE SCALE GENOMIC DNA]</scope>
    <source>
        <strain evidence="9">ANC 5109</strain>
    </source>
</reference>
<name>A0A1H3NKZ3_9GAMM</name>
<evidence type="ECO:0000256" key="6">
    <source>
        <dbReference type="SAM" id="Coils"/>
    </source>
</evidence>
<sequence length="435" mass="49405">MKPEIATQPRLLGKALCLIGLGCCVMMASVVSAEPALDQVLPPLDAIKQSLSQHPTVRSAVSDQDYANFAGQGLKLGHPWTVRAGMQLRNTDAQDGQTKSNSYEPNFGVEKQIRLPGKYRLDQDLAQRGMSIAELKYEDAKHEVAKTLLNQWFAYMRSALQLTRLEEQQARIQHYMQMTQQRIRAGDAPRLELMLLSNESRQIEEQYMQAKTAYYQAQQLLSRDYQGKIPEHWSSDVIKIRPLEYTQTEWIQQVLSANHELELAKTQAAQQDALVKREKLNRVANPTVGVGYSREQSGIENLMSVSVSIPLASRQVRIASGMAMAEAQKANFEIGRVENRLRQETQYWFTQMESATVRSEQAQQNLAQLQQQHGLMQKAYKLGELSLNELLLHSQQLVDARGRIDQAKIDYAESLSLLLLNSHQLWPLHEDHQAE</sequence>
<dbReference type="PANTHER" id="PTHR30026:SF20">
    <property type="entry name" value="OUTER MEMBRANE PROTEIN TOLC"/>
    <property type="match status" value="1"/>
</dbReference>
<keyword evidence="2" id="KW-1134">Transmembrane beta strand</keyword>
<feature type="chain" id="PRO_5011507604" evidence="7">
    <location>
        <begin position="34"/>
        <end position="435"/>
    </location>
</feature>
<organism evidence="8 9">
    <name type="scientific">Acinetobacter kyonggiensis</name>
    <dbReference type="NCBI Taxonomy" id="595670"/>
    <lineage>
        <taxon>Bacteria</taxon>
        <taxon>Pseudomonadati</taxon>
        <taxon>Pseudomonadota</taxon>
        <taxon>Gammaproteobacteria</taxon>
        <taxon>Moraxellales</taxon>
        <taxon>Moraxellaceae</taxon>
        <taxon>Acinetobacter</taxon>
    </lineage>
</organism>
<evidence type="ECO:0000256" key="5">
    <source>
        <dbReference type="ARBA" id="ARBA00023237"/>
    </source>
</evidence>
<protein>
    <submittedName>
        <fullName evidence="8">Outer membrane protein TolC</fullName>
    </submittedName>
</protein>
<evidence type="ECO:0000313" key="9">
    <source>
        <dbReference type="Proteomes" id="UP000199035"/>
    </source>
</evidence>
<evidence type="ECO:0000313" key="8">
    <source>
        <dbReference type="EMBL" id="SDY89423.1"/>
    </source>
</evidence>
<accession>A0A1H3NKZ3</accession>
<dbReference type="Proteomes" id="UP000199035">
    <property type="component" value="Unassembled WGS sequence"/>
</dbReference>